<protein>
    <submittedName>
        <fullName evidence="3">Uncharacterized protein</fullName>
    </submittedName>
</protein>
<dbReference type="Pfam" id="PF24626">
    <property type="entry name" value="SH3_Tf2-1"/>
    <property type="match status" value="1"/>
</dbReference>
<dbReference type="Pfam" id="PF17921">
    <property type="entry name" value="Integrase_H2C2"/>
    <property type="match status" value="1"/>
</dbReference>
<dbReference type="InterPro" id="IPR012337">
    <property type="entry name" value="RNaseH-like_sf"/>
</dbReference>
<proteinExistence type="predicted"/>
<dbReference type="GO" id="GO:0003676">
    <property type="term" value="F:nucleic acid binding"/>
    <property type="evidence" value="ECO:0007669"/>
    <property type="project" value="InterPro"/>
</dbReference>
<name>A0AAF0QE74_SOLVR</name>
<dbReference type="InterPro" id="IPR056924">
    <property type="entry name" value="SH3_Tf2-1"/>
</dbReference>
<dbReference type="InterPro" id="IPR041588">
    <property type="entry name" value="Integrase_H2C2"/>
</dbReference>
<evidence type="ECO:0000313" key="4">
    <source>
        <dbReference type="Proteomes" id="UP001234989"/>
    </source>
</evidence>
<feature type="domain" description="Integrase zinc-binding" evidence="1">
    <location>
        <begin position="59"/>
        <end position="95"/>
    </location>
</feature>
<keyword evidence="4" id="KW-1185">Reference proteome</keyword>
<dbReference type="PANTHER" id="PTHR46148:SF60">
    <property type="entry name" value="CHROMO DOMAIN-CONTAINING PROTEIN"/>
    <property type="match status" value="1"/>
</dbReference>
<dbReference type="SUPFAM" id="SSF53098">
    <property type="entry name" value="Ribonuclease H-like"/>
    <property type="match status" value="1"/>
</dbReference>
<dbReference type="EMBL" id="CP133614">
    <property type="protein sequence ID" value="WMV18896.1"/>
    <property type="molecule type" value="Genomic_DNA"/>
</dbReference>
<dbReference type="Proteomes" id="UP001234989">
    <property type="component" value="Chromosome 3"/>
</dbReference>
<dbReference type="PANTHER" id="PTHR46148">
    <property type="entry name" value="CHROMO DOMAIN-CONTAINING PROTEIN"/>
    <property type="match status" value="1"/>
</dbReference>
<evidence type="ECO:0000313" key="3">
    <source>
        <dbReference type="EMBL" id="WMV18896.1"/>
    </source>
</evidence>
<gene>
    <name evidence="3" type="ORF">MTR67_012281</name>
</gene>
<evidence type="ECO:0000259" key="2">
    <source>
        <dbReference type="Pfam" id="PF24626"/>
    </source>
</evidence>
<evidence type="ECO:0000259" key="1">
    <source>
        <dbReference type="Pfam" id="PF17921"/>
    </source>
</evidence>
<dbReference type="AlphaFoldDB" id="A0AAF0QE74"/>
<dbReference type="Gene3D" id="3.30.420.10">
    <property type="entry name" value="Ribonuclease H-like superfamily/Ribonuclease H"/>
    <property type="match status" value="1"/>
</dbReference>
<feature type="domain" description="Tf2-1-like SH3-like" evidence="2">
    <location>
        <begin position="194"/>
        <end position="258"/>
    </location>
</feature>
<dbReference type="Gene3D" id="1.10.340.70">
    <property type="match status" value="1"/>
</dbReference>
<reference evidence="3" key="1">
    <citation type="submission" date="2023-08" db="EMBL/GenBank/DDBJ databases">
        <title>A de novo genome assembly of Solanum verrucosum Schlechtendal, a Mexican diploid species geographically isolated from the other diploid A-genome species in potato relatives.</title>
        <authorList>
            <person name="Hosaka K."/>
        </authorList>
    </citation>
    <scope>NUCLEOTIDE SEQUENCE</scope>
    <source>
        <tissue evidence="3">Young leaves</tissue>
    </source>
</reference>
<organism evidence="3 4">
    <name type="scientific">Solanum verrucosum</name>
    <dbReference type="NCBI Taxonomy" id="315347"/>
    <lineage>
        <taxon>Eukaryota</taxon>
        <taxon>Viridiplantae</taxon>
        <taxon>Streptophyta</taxon>
        <taxon>Embryophyta</taxon>
        <taxon>Tracheophyta</taxon>
        <taxon>Spermatophyta</taxon>
        <taxon>Magnoliopsida</taxon>
        <taxon>eudicotyledons</taxon>
        <taxon>Gunneridae</taxon>
        <taxon>Pentapetalae</taxon>
        <taxon>asterids</taxon>
        <taxon>lamiids</taxon>
        <taxon>Solanales</taxon>
        <taxon>Solanaceae</taxon>
        <taxon>Solanoideae</taxon>
        <taxon>Solaneae</taxon>
        <taxon>Solanum</taxon>
    </lineage>
</organism>
<dbReference type="InterPro" id="IPR036397">
    <property type="entry name" value="RNaseH_sf"/>
</dbReference>
<accession>A0AAF0QE74</accession>
<sequence length="341" mass="39310">MVHHISESSFVVDLKSTQSVDPILMDLNESVLNKSVEAFSQRGDGVLRYQVRLCVPDVGATKMYHDLREVYWWNCMKKDITGFMAKCTKFQQVKAEHQRPGVDRMTKSAHFFPVKTSFTMEDYYAKLYINEIRKLHGVPSSIISDRGTQFTSYFGKAFQKGLGTNVKLKRLKTSQSRQKSYADLIKRDLYFEIGDWVYLKISPMKCVMRFGKKGKLRPRYMGLYQILKHIGKGAYELDLANKLAPVHPVFHVAILKRCIGDPVSIIPLEGLGVNESLSYEEVPLEGWFELSAFTLIGPELVYEAMDKVQLILEMFKTTQSGKKSFTDFSRRELEFNVYDWV</sequence>